<comment type="caution">
    <text evidence="1">The sequence shown here is derived from an EMBL/GenBank/DDBJ whole genome shotgun (WGS) entry which is preliminary data.</text>
</comment>
<reference evidence="1 2" key="1">
    <citation type="journal article" date="2011" name="PLoS Pathog.">
        <title>Dynamic evolution of pathogenicity revealed by sequencing and comparative genomics of 19 Pseudomonas syringae isolates.</title>
        <authorList>
            <person name="Baltrus D.A."/>
            <person name="Nishimura M.T."/>
            <person name="Romanchuk A."/>
            <person name="Chang J.H."/>
            <person name="Mukhtar M.S."/>
            <person name="Cherkis K."/>
            <person name="Roach J."/>
            <person name="Grant S.R."/>
            <person name="Jones C.D."/>
            <person name="Dangl J.L."/>
        </authorList>
    </citation>
    <scope>NUCLEOTIDE SEQUENCE [LARGE SCALE GENOMIC DNA]</scope>
    <source>
        <strain evidence="1 2">301020</strain>
    </source>
</reference>
<evidence type="ECO:0000313" key="1">
    <source>
        <dbReference type="EMBL" id="EGH26610.1"/>
    </source>
</evidence>
<protein>
    <submittedName>
        <fullName evidence="1">Uncharacterized protein</fullName>
    </submittedName>
</protein>
<accession>A0A656GMW5</accession>
<dbReference type="EMBL" id="AEAG01002574">
    <property type="protein sequence ID" value="EGH26610.1"/>
    <property type="molecule type" value="Genomic_DNA"/>
</dbReference>
<feature type="non-terminal residue" evidence="1">
    <location>
        <position position="46"/>
    </location>
</feature>
<dbReference type="Proteomes" id="UP000003465">
    <property type="component" value="Unassembled WGS sequence"/>
</dbReference>
<name>A0A656GMW5_PSEA0</name>
<proteinExistence type="predicted"/>
<dbReference type="AlphaFoldDB" id="A0A656GMW5"/>
<sequence>KSFNVEPILSGSRFKVAERGKLSRIRCHKHFPANLKRDLVFCTEGF</sequence>
<gene>
    <name evidence="1" type="ORF">PSYMO_36193</name>
</gene>
<organism evidence="1 2">
    <name type="scientific">Pseudomonas amygdali pv. mori str. 301020</name>
    <dbReference type="NCBI Taxonomy" id="629261"/>
    <lineage>
        <taxon>Bacteria</taxon>
        <taxon>Pseudomonadati</taxon>
        <taxon>Pseudomonadota</taxon>
        <taxon>Gammaproteobacteria</taxon>
        <taxon>Pseudomonadales</taxon>
        <taxon>Pseudomonadaceae</taxon>
        <taxon>Pseudomonas</taxon>
        <taxon>Pseudomonas amygdali</taxon>
    </lineage>
</organism>
<evidence type="ECO:0000313" key="2">
    <source>
        <dbReference type="Proteomes" id="UP000003465"/>
    </source>
</evidence>
<feature type="non-terminal residue" evidence="1">
    <location>
        <position position="1"/>
    </location>
</feature>